<keyword evidence="7" id="KW-0675">Receptor</keyword>
<keyword evidence="4" id="KW-0552">Olfaction</keyword>
<comment type="subcellular location">
    <subcellularLocation>
        <location evidence="1">Membrane</location>
        <topology evidence="1">Multi-pass membrane protein</topology>
    </subcellularLocation>
</comment>
<protein>
    <submittedName>
        <fullName evidence="9">Uncharacterized protein</fullName>
    </submittedName>
</protein>
<keyword evidence="6" id="KW-0472">Membrane</keyword>
<proteinExistence type="predicted"/>
<dbReference type="GO" id="GO:0016020">
    <property type="term" value="C:membrane"/>
    <property type="evidence" value="ECO:0007669"/>
    <property type="project" value="UniProtKB-SubCell"/>
</dbReference>
<dbReference type="Proteomes" id="UP000000311">
    <property type="component" value="Unassembled WGS sequence"/>
</dbReference>
<keyword evidence="10" id="KW-1185">Reference proteome</keyword>
<keyword evidence="3" id="KW-0812">Transmembrane</keyword>
<organism evidence="10">
    <name type="scientific">Camponotus floridanus</name>
    <name type="common">Florida carpenter ant</name>
    <dbReference type="NCBI Taxonomy" id="104421"/>
    <lineage>
        <taxon>Eukaryota</taxon>
        <taxon>Metazoa</taxon>
        <taxon>Ecdysozoa</taxon>
        <taxon>Arthropoda</taxon>
        <taxon>Hexapoda</taxon>
        <taxon>Insecta</taxon>
        <taxon>Pterygota</taxon>
        <taxon>Neoptera</taxon>
        <taxon>Endopterygota</taxon>
        <taxon>Hymenoptera</taxon>
        <taxon>Apocrita</taxon>
        <taxon>Aculeata</taxon>
        <taxon>Formicoidea</taxon>
        <taxon>Formicidae</taxon>
        <taxon>Formicinae</taxon>
        <taxon>Camponotus</taxon>
    </lineage>
</organism>
<feature type="non-terminal residue" evidence="9">
    <location>
        <position position="50"/>
    </location>
</feature>
<dbReference type="GO" id="GO:0005549">
    <property type="term" value="F:odorant binding"/>
    <property type="evidence" value="ECO:0007669"/>
    <property type="project" value="InterPro"/>
</dbReference>
<name>E2A7E8_CAMFO</name>
<evidence type="ECO:0000256" key="5">
    <source>
        <dbReference type="ARBA" id="ARBA00022989"/>
    </source>
</evidence>
<evidence type="ECO:0000256" key="2">
    <source>
        <dbReference type="ARBA" id="ARBA00022606"/>
    </source>
</evidence>
<dbReference type="GO" id="GO:0004984">
    <property type="term" value="F:olfactory receptor activity"/>
    <property type="evidence" value="ECO:0007669"/>
    <property type="project" value="InterPro"/>
</dbReference>
<evidence type="ECO:0000256" key="6">
    <source>
        <dbReference type="ARBA" id="ARBA00023136"/>
    </source>
</evidence>
<reference evidence="9 10" key="1">
    <citation type="journal article" date="2010" name="Science">
        <title>Genomic comparison of the ants Camponotus floridanus and Harpegnathos saltator.</title>
        <authorList>
            <person name="Bonasio R."/>
            <person name="Zhang G."/>
            <person name="Ye C."/>
            <person name="Mutti N.S."/>
            <person name="Fang X."/>
            <person name="Qin N."/>
            <person name="Donahue G."/>
            <person name="Yang P."/>
            <person name="Li Q."/>
            <person name="Li C."/>
            <person name="Zhang P."/>
            <person name="Huang Z."/>
            <person name="Berger S.L."/>
            <person name="Reinberg D."/>
            <person name="Wang J."/>
            <person name="Liebig J."/>
        </authorList>
    </citation>
    <scope>NUCLEOTIDE SEQUENCE [LARGE SCALE GENOMIC DNA]</scope>
    <source>
        <strain evidence="10">C129</strain>
    </source>
</reference>
<keyword evidence="5" id="KW-1133">Transmembrane helix</keyword>
<accession>E2A7E8</accession>
<evidence type="ECO:0000256" key="3">
    <source>
        <dbReference type="ARBA" id="ARBA00022692"/>
    </source>
</evidence>
<dbReference type="Pfam" id="PF02949">
    <property type="entry name" value="7tm_6"/>
    <property type="match status" value="1"/>
</dbReference>
<evidence type="ECO:0000313" key="10">
    <source>
        <dbReference type="Proteomes" id="UP000000311"/>
    </source>
</evidence>
<keyword evidence="8" id="KW-0807">Transducer</keyword>
<dbReference type="InterPro" id="IPR004117">
    <property type="entry name" value="7tm6_olfct_rcpt"/>
</dbReference>
<feature type="non-terminal residue" evidence="9">
    <location>
        <position position="1"/>
    </location>
</feature>
<dbReference type="AlphaFoldDB" id="E2A7E8"/>
<dbReference type="GO" id="GO:0007165">
    <property type="term" value="P:signal transduction"/>
    <property type="evidence" value="ECO:0007669"/>
    <property type="project" value="UniProtKB-KW"/>
</dbReference>
<evidence type="ECO:0000256" key="8">
    <source>
        <dbReference type="ARBA" id="ARBA00023224"/>
    </source>
</evidence>
<evidence type="ECO:0000313" key="9">
    <source>
        <dbReference type="EMBL" id="EFN70645.1"/>
    </source>
</evidence>
<dbReference type="EMBL" id="GL437329">
    <property type="protein sequence ID" value="EFN70645.1"/>
    <property type="molecule type" value="Genomic_DNA"/>
</dbReference>
<evidence type="ECO:0000256" key="7">
    <source>
        <dbReference type="ARBA" id="ARBA00023170"/>
    </source>
</evidence>
<sequence length="50" mass="5794">IHYAVYCNKWYTLDSKDARSVILLMAKSNKSFYLNIGKIFPLTMATFCNV</sequence>
<gene>
    <name evidence="9" type="ORF">EAG_03834</name>
</gene>
<dbReference type="InParanoid" id="E2A7E8"/>
<keyword evidence="2" id="KW-0716">Sensory transduction</keyword>
<evidence type="ECO:0000256" key="1">
    <source>
        <dbReference type="ARBA" id="ARBA00004141"/>
    </source>
</evidence>
<evidence type="ECO:0000256" key="4">
    <source>
        <dbReference type="ARBA" id="ARBA00022725"/>
    </source>
</evidence>